<dbReference type="Pfam" id="PF00353">
    <property type="entry name" value="HemolysinCabind"/>
    <property type="match status" value="3"/>
</dbReference>
<dbReference type="InterPro" id="IPR018511">
    <property type="entry name" value="Hemolysin-typ_Ca-bd_CS"/>
</dbReference>
<accession>A0A2W7JER0</accession>
<proteinExistence type="predicted"/>
<evidence type="ECO:0000256" key="2">
    <source>
        <dbReference type="ARBA" id="ARBA00022525"/>
    </source>
</evidence>
<dbReference type="InterPro" id="IPR050557">
    <property type="entry name" value="RTX_toxin/Mannuronan_C5-epim"/>
</dbReference>
<dbReference type="Pfam" id="PF13946">
    <property type="entry name" value="DUF4214"/>
    <property type="match status" value="2"/>
</dbReference>
<dbReference type="PRINTS" id="PR00313">
    <property type="entry name" value="CABNDNGRPT"/>
</dbReference>
<gene>
    <name evidence="4" type="ORF">C8P66_101172</name>
</gene>
<evidence type="ECO:0000313" key="5">
    <source>
        <dbReference type="Proteomes" id="UP000249688"/>
    </source>
</evidence>
<dbReference type="Proteomes" id="UP000249688">
    <property type="component" value="Unassembled WGS sequence"/>
</dbReference>
<evidence type="ECO:0000256" key="1">
    <source>
        <dbReference type="ARBA" id="ARBA00004613"/>
    </source>
</evidence>
<sequence length="447" mass="46683">MSALTAFVAINTYRASELARLILSGPDNIQGSFFGDRLLGYDGDDLIFGNDGNDTLKGGAGRDTLFGGNGGDWLSGDADDDTLDGGIGNDTLYGGSGRDLLRGGEGADQFWGEAGNDLLDGGIGDDSLYGGDGDDTLSGGSGNDIISGGPGFDTAAIHALRRQEAVTGNPVFSARLNGLEGSDALTSVEVLRFTDGWLSFDATGTAGSVQRLYGATLGRAPDPTGLGSWISAIEDHGLSLSATAQSFVASSEFQLRFGVPDNGGFIGLLYTNVLGRPADSSGQAYWTNLLQSGQLSRAGVVLGFSESSEMIAQTSARYQSGVWAPDPVAVDVVRYYHTVIDRQPDAGGLSYWIDRREQGLSLTQMSEAFVTSPEFQNRYGSLSNAGFVAQLYLNALDRPGDAGGIAYWDGLLDAGAITRADVVAGFAFSNEMTAAITPYVTDGVFFA</sequence>
<reference evidence="4 5" key="1">
    <citation type="submission" date="2018-06" db="EMBL/GenBank/DDBJ databases">
        <title>Genomic Encyclopedia of Archaeal and Bacterial Type Strains, Phase II (KMG-II): from individual species to whole genera.</title>
        <authorList>
            <person name="Goeker M."/>
        </authorList>
    </citation>
    <scope>NUCLEOTIDE SEQUENCE [LARGE SCALE GENOMIC DNA]</scope>
    <source>
        <strain evidence="4 5">DSM 24525</strain>
    </source>
</reference>
<comment type="subcellular location">
    <subcellularLocation>
        <location evidence="1">Secreted</location>
    </subcellularLocation>
</comment>
<dbReference type="PROSITE" id="PS00330">
    <property type="entry name" value="HEMOLYSIN_CALCIUM"/>
    <property type="match status" value="4"/>
</dbReference>
<evidence type="ECO:0000313" key="4">
    <source>
        <dbReference type="EMBL" id="PZW50957.1"/>
    </source>
</evidence>
<feature type="domain" description="DUF4214" evidence="3">
    <location>
        <begin position="244"/>
        <end position="313"/>
    </location>
</feature>
<dbReference type="Gene3D" id="2.150.10.10">
    <property type="entry name" value="Serralysin-like metalloprotease, C-terminal"/>
    <property type="match status" value="3"/>
</dbReference>
<evidence type="ECO:0000259" key="3">
    <source>
        <dbReference type="Pfam" id="PF13946"/>
    </source>
</evidence>
<organism evidence="4 5">
    <name type="scientific">Humitalea rosea</name>
    <dbReference type="NCBI Taxonomy" id="990373"/>
    <lineage>
        <taxon>Bacteria</taxon>
        <taxon>Pseudomonadati</taxon>
        <taxon>Pseudomonadota</taxon>
        <taxon>Alphaproteobacteria</taxon>
        <taxon>Acetobacterales</taxon>
        <taxon>Roseomonadaceae</taxon>
        <taxon>Humitalea</taxon>
    </lineage>
</organism>
<keyword evidence="5" id="KW-1185">Reference proteome</keyword>
<dbReference type="Gene3D" id="1.10.3130.20">
    <property type="entry name" value="Phycobilisome linker domain"/>
    <property type="match status" value="2"/>
</dbReference>
<keyword evidence="2" id="KW-0964">Secreted</keyword>
<dbReference type="InterPro" id="IPR038255">
    <property type="entry name" value="PBS_linker_sf"/>
</dbReference>
<comment type="caution">
    <text evidence="4">The sequence shown here is derived from an EMBL/GenBank/DDBJ whole genome shotgun (WGS) entry which is preliminary data.</text>
</comment>
<dbReference type="GO" id="GO:0005576">
    <property type="term" value="C:extracellular region"/>
    <property type="evidence" value="ECO:0007669"/>
    <property type="project" value="UniProtKB-SubCell"/>
</dbReference>
<feature type="domain" description="DUF4214" evidence="3">
    <location>
        <begin position="367"/>
        <end position="434"/>
    </location>
</feature>
<dbReference type="InterPro" id="IPR025282">
    <property type="entry name" value="DUF4214"/>
</dbReference>
<dbReference type="AlphaFoldDB" id="A0A2W7JER0"/>
<dbReference type="InterPro" id="IPR001343">
    <property type="entry name" value="Hemolysn_Ca-bd"/>
</dbReference>
<dbReference type="SUPFAM" id="SSF51120">
    <property type="entry name" value="beta-Roll"/>
    <property type="match status" value="1"/>
</dbReference>
<dbReference type="PANTHER" id="PTHR38340:SF1">
    <property type="entry name" value="S-LAYER PROTEIN"/>
    <property type="match status" value="1"/>
</dbReference>
<name>A0A2W7JER0_9PROT</name>
<dbReference type="InterPro" id="IPR011049">
    <property type="entry name" value="Serralysin-like_metalloprot_C"/>
</dbReference>
<protein>
    <submittedName>
        <fullName evidence="4">Hemolysin type calcium-binding protein</fullName>
    </submittedName>
</protein>
<dbReference type="EMBL" id="QKYU01000001">
    <property type="protein sequence ID" value="PZW50957.1"/>
    <property type="molecule type" value="Genomic_DNA"/>
</dbReference>
<dbReference type="GO" id="GO:0005509">
    <property type="term" value="F:calcium ion binding"/>
    <property type="evidence" value="ECO:0007669"/>
    <property type="project" value="InterPro"/>
</dbReference>
<dbReference type="PANTHER" id="PTHR38340">
    <property type="entry name" value="S-LAYER PROTEIN"/>
    <property type="match status" value="1"/>
</dbReference>